<sequence>MPHEAGQSEIGQIFVSATAQDCKVYREAVRDFIHDNLESTRIFLQENWAAGGQYVEKVCKRKVQESDAYLGLFGHRYGWTPPLQRRSITELEFRWAVERWGAGEAPIFILRPVPGSEADQHLRDQAALLHAQLPPADAEADRAAQQQFLASVDDWAGGRIQVFYRTPLQLVGKALCCIKDWDQEVLRNASRGRYAAAGDIPRDELGRIGRDAQISALENALEAFRERKTERAAAFLVHGPESHGQLEFVEFLRNWHDEWDGMDVHCGQADEPDSAESLICWTCSQLGEPLLGEPGIEALAGLLAVRLAGRSVVIILRTAGLEATRLALFQQRFWLPLKAALTTRPPAGKGRLYCFLADHAALPPGPDAAFRSAGLDADDVDYRQILALPPLGPISARQVRSWLADIRTSAGVRVGEAERESIAEHATTPDGNPPHVFNRLILHGFWSRAR</sequence>
<evidence type="ECO:0000313" key="3">
    <source>
        <dbReference type="EMBL" id="NML25049.1"/>
    </source>
</evidence>
<dbReference type="EMBL" id="JABBGA010000003">
    <property type="protein sequence ID" value="NML25049.1"/>
    <property type="molecule type" value="Genomic_DNA"/>
</dbReference>
<dbReference type="InterPro" id="IPR045475">
    <property type="entry name" value="iSTAND"/>
</dbReference>
<comment type="caution">
    <text evidence="3">The sequence shown here is derived from an EMBL/GenBank/DDBJ whole genome shotgun (WGS) entry which is preliminary data.</text>
</comment>
<proteinExistence type="predicted"/>
<evidence type="ECO:0000313" key="4">
    <source>
        <dbReference type="Proteomes" id="UP000580043"/>
    </source>
</evidence>
<dbReference type="Proteomes" id="UP000580043">
    <property type="component" value="Unassembled WGS sequence"/>
</dbReference>
<gene>
    <name evidence="3" type="ORF">HHL15_04815</name>
</gene>
<organism evidence="3 4">
    <name type="scientific">Zoogloea dura</name>
    <dbReference type="NCBI Taxonomy" id="2728840"/>
    <lineage>
        <taxon>Bacteria</taxon>
        <taxon>Pseudomonadati</taxon>
        <taxon>Pseudomonadota</taxon>
        <taxon>Betaproteobacteria</taxon>
        <taxon>Rhodocyclales</taxon>
        <taxon>Zoogloeaceae</taxon>
        <taxon>Zoogloea</taxon>
    </lineage>
</organism>
<evidence type="ECO:0000259" key="2">
    <source>
        <dbReference type="Pfam" id="PF19995"/>
    </source>
</evidence>
<dbReference type="Pfam" id="PF19995">
    <property type="entry name" value="iSTAND"/>
    <property type="match status" value="1"/>
</dbReference>
<name>A0A848G1N0_9RHOO</name>
<dbReference type="AlphaFoldDB" id="A0A848G1N0"/>
<keyword evidence="4" id="KW-1185">Reference proteome</keyword>
<protein>
    <submittedName>
        <fullName evidence="3">DUF4062 domain-containing protein</fullName>
    </submittedName>
</protein>
<dbReference type="Pfam" id="PF13271">
    <property type="entry name" value="DUF4062"/>
    <property type="match status" value="1"/>
</dbReference>
<feature type="domain" description="DUF4062" evidence="1">
    <location>
        <begin position="12"/>
        <end position="96"/>
    </location>
</feature>
<evidence type="ECO:0000259" key="1">
    <source>
        <dbReference type="Pfam" id="PF13271"/>
    </source>
</evidence>
<accession>A0A848G1N0</accession>
<dbReference type="RefSeq" id="WP_169144700.1">
    <property type="nucleotide sequence ID" value="NZ_JABBGA010000003.1"/>
</dbReference>
<dbReference type="InterPro" id="IPR025139">
    <property type="entry name" value="DUF4062"/>
</dbReference>
<feature type="domain" description="Inactive STAND" evidence="2">
    <location>
        <begin position="207"/>
        <end position="356"/>
    </location>
</feature>
<reference evidence="3 4" key="1">
    <citation type="submission" date="2020-04" db="EMBL/GenBank/DDBJ databases">
        <title>Zoogloea sp. G-4-1-14 isolated from soil.</title>
        <authorList>
            <person name="Dahal R.H."/>
        </authorList>
    </citation>
    <scope>NUCLEOTIDE SEQUENCE [LARGE SCALE GENOMIC DNA]</scope>
    <source>
        <strain evidence="3 4">G-4-1-14</strain>
    </source>
</reference>